<proteinExistence type="predicted"/>
<gene>
    <name evidence="1" type="ordered locus">CHU_1530</name>
</gene>
<reference evidence="1 2" key="1">
    <citation type="journal article" date="2007" name="Appl. Environ. Microbiol.">
        <title>Genome sequence of the cellulolytic gliding bacterium Cytophaga hutchinsonii.</title>
        <authorList>
            <person name="Xie G."/>
            <person name="Bruce D.C."/>
            <person name="Challacombe J.F."/>
            <person name="Chertkov O."/>
            <person name="Detter J.C."/>
            <person name="Gilna P."/>
            <person name="Han C.S."/>
            <person name="Lucas S."/>
            <person name="Misra M."/>
            <person name="Myers G.L."/>
            <person name="Richardson P."/>
            <person name="Tapia R."/>
            <person name="Thayer N."/>
            <person name="Thompson L.S."/>
            <person name="Brettin T.S."/>
            <person name="Henrissat B."/>
            <person name="Wilson D.B."/>
            <person name="McBride M.J."/>
        </authorList>
    </citation>
    <scope>NUCLEOTIDE SEQUENCE [LARGE SCALE GENOMIC DNA]</scope>
    <source>
        <strain evidence="2">ATCC 33406 / DSM 1761 / CIP 103989 / NBRC 15051 / NCIMB 9469 / D465</strain>
    </source>
</reference>
<dbReference type="AlphaFoldDB" id="A0A6N4SR30"/>
<evidence type="ECO:0000313" key="2">
    <source>
        <dbReference type="Proteomes" id="UP000001822"/>
    </source>
</evidence>
<sequence>MSNVTLNIDFLQKEFPKTWKDFNDFHQQLPKSPSASALPFASLPFDWQLGVYVHYFLDSGIELDISNAGYEFIPGLIEEAFRLQENNISHYS</sequence>
<organism evidence="1 2">
    <name type="scientific">Cytophaga hutchinsonii (strain ATCC 33406 / DSM 1761 / CIP 103989 / NBRC 15051 / NCIMB 9469 / D465)</name>
    <dbReference type="NCBI Taxonomy" id="269798"/>
    <lineage>
        <taxon>Bacteria</taxon>
        <taxon>Pseudomonadati</taxon>
        <taxon>Bacteroidota</taxon>
        <taxon>Cytophagia</taxon>
        <taxon>Cytophagales</taxon>
        <taxon>Cytophagaceae</taxon>
        <taxon>Cytophaga</taxon>
    </lineage>
</organism>
<protein>
    <submittedName>
        <fullName evidence="1">Uncharacterized protein</fullName>
    </submittedName>
</protein>
<dbReference type="EMBL" id="CP000383">
    <property type="protein sequence ID" value="ABG58801.1"/>
    <property type="molecule type" value="Genomic_DNA"/>
</dbReference>
<dbReference type="Proteomes" id="UP000001822">
    <property type="component" value="Chromosome"/>
</dbReference>
<keyword evidence="2" id="KW-1185">Reference proteome</keyword>
<evidence type="ECO:0000313" key="1">
    <source>
        <dbReference type="EMBL" id="ABG58801.1"/>
    </source>
</evidence>
<dbReference type="OrthoDB" id="9904740at2"/>
<name>A0A6N4SR30_CYTH3</name>
<accession>A0A6N4SR30</accession>
<dbReference type="RefSeq" id="WP_011584916.1">
    <property type="nucleotide sequence ID" value="NC_008255.1"/>
</dbReference>
<dbReference type="KEGG" id="chu:CHU_1530"/>